<evidence type="ECO:0000313" key="5">
    <source>
        <dbReference type="Proteomes" id="UP000008385"/>
    </source>
</evidence>
<dbReference type="Proteomes" id="UP000008385">
    <property type="component" value="Chromosome"/>
</dbReference>
<dbReference type="InterPro" id="IPR029044">
    <property type="entry name" value="Nucleotide-diphossugar_trans"/>
</dbReference>
<reference evidence="4 5" key="2">
    <citation type="journal article" date="2011" name="PLoS ONE">
        <title>The Cyst-Dividing Bacterium Ramlibacter tataouinensis TTB310 Genome Reveals a Well-Stocked Toolbox for Adaptation to a Desert Environment.</title>
        <authorList>
            <person name="De Luca G."/>
            <person name="Barakat M."/>
            <person name="Ortet P."/>
            <person name="Fochesato S."/>
            <person name="Jourlin-Castelli C."/>
            <person name="Ansaldi M."/>
            <person name="Py B."/>
            <person name="Fichant G."/>
            <person name="Coutinho P.M."/>
            <person name="Voulhoux R."/>
            <person name="Bastien O."/>
            <person name="Marechal E."/>
            <person name="Henrissat B."/>
            <person name="Quentin Y."/>
            <person name="Noirot P."/>
            <person name="Filloux A."/>
            <person name="Mejean V."/>
            <person name="Dubow M.S."/>
            <person name="Barras F."/>
            <person name="Barbe V."/>
            <person name="Weissenbach J."/>
            <person name="Mihalcescu I."/>
            <person name="Vermeglio A."/>
            <person name="Achouak W."/>
            <person name="Heulin T."/>
        </authorList>
    </citation>
    <scope>NUCLEOTIDE SEQUENCE [LARGE SCALE GENOMIC DNA]</scope>
    <source>
        <strain evidence="5">ATCC BAA-407 / DSM 14655 / LMG 21543 / TTB310</strain>
    </source>
</reference>
<feature type="domain" description="Glycosyltransferase 2-like" evidence="3">
    <location>
        <begin position="14"/>
        <end position="125"/>
    </location>
</feature>
<dbReference type="eggNOG" id="COG1215">
    <property type="taxonomic scope" value="Bacteria"/>
</dbReference>
<dbReference type="GO" id="GO:0016740">
    <property type="term" value="F:transferase activity"/>
    <property type="evidence" value="ECO:0007669"/>
    <property type="project" value="UniProtKB-KW"/>
</dbReference>
<dbReference type="PATRIC" id="fig|365046.3.peg.1113"/>
<keyword evidence="2" id="KW-1133">Transmembrane helix</keyword>
<feature type="transmembrane region" description="Helical" evidence="2">
    <location>
        <begin position="280"/>
        <end position="299"/>
    </location>
</feature>
<evidence type="ECO:0000256" key="1">
    <source>
        <dbReference type="ARBA" id="ARBA00038494"/>
    </source>
</evidence>
<dbReference type="AlphaFoldDB" id="F5Y0F0"/>
<organism evidence="4 5">
    <name type="scientific">Ramlibacter tataouinensis (strain ATCC BAA-407 / DSM 14655 / LMG 21543 / TTB310)</name>
    <dbReference type="NCBI Taxonomy" id="365046"/>
    <lineage>
        <taxon>Bacteria</taxon>
        <taxon>Pseudomonadati</taxon>
        <taxon>Pseudomonadota</taxon>
        <taxon>Betaproteobacteria</taxon>
        <taxon>Burkholderiales</taxon>
        <taxon>Comamonadaceae</taxon>
        <taxon>Ramlibacter</taxon>
    </lineage>
</organism>
<dbReference type="PANTHER" id="PTHR43630">
    <property type="entry name" value="POLY-BETA-1,6-N-ACETYL-D-GLUCOSAMINE SYNTHASE"/>
    <property type="match status" value="1"/>
</dbReference>
<gene>
    <name evidence="4" type="ordered locus">Rta_10870</name>
</gene>
<accession>F5Y0F0</accession>
<keyword evidence="2" id="KW-0472">Membrane</keyword>
<dbReference type="STRING" id="365046.Rta_10870"/>
<proteinExistence type="inferred from homology"/>
<protein>
    <submittedName>
        <fullName evidence="4">Candidate b-glycosyltransferase, Glycosyltransferase Family 2</fullName>
    </submittedName>
</protein>
<dbReference type="HOGENOM" id="CLU_070021_0_0_4"/>
<evidence type="ECO:0000256" key="2">
    <source>
        <dbReference type="SAM" id="Phobius"/>
    </source>
</evidence>
<name>F5Y0F0_RAMTT</name>
<keyword evidence="4" id="KW-0808">Transferase</keyword>
<dbReference type="Pfam" id="PF00535">
    <property type="entry name" value="Glycos_transf_2"/>
    <property type="match status" value="1"/>
</dbReference>
<dbReference type="SUPFAM" id="SSF53448">
    <property type="entry name" value="Nucleotide-diphospho-sugar transferases"/>
    <property type="match status" value="1"/>
</dbReference>
<reference evidence="5" key="1">
    <citation type="submission" date="2006-01" db="EMBL/GenBank/DDBJ databases">
        <title>Genome of the cyst-dividing bacterium Ramlibacter tataouinensis.</title>
        <authorList>
            <person name="Barakat M."/>
            <person name="Ortet P."/>
            <person name="De Luca G."/>
            <person name="Jourlin-Castelli C."/>
            <person name="Ansaldi M."/>
            <person name="Py B."/>
            <person name="Fichant G."/>
            <person name="Coutinho P."/>
            <person name="Voulhoux R."/>
            <person name="Bastien O."/>
            <person name="Roy S."/>
            <person name="Marechal E."/>
            <person name="Henrissat B."/>
            <person name="Quentin Y."/>
            <person name="Noirot P."/>
            <person name="Filloux A."/>
            <person name="Mejean V."/>
            <person name="DuBow M."/>
            <person name="Barras F."/>
            <person name="Heulin T."/>
        </authorList>
    </citation>
    <scope>NUCLEOTIDE SEQUENCE [LARGE SCALE GENOMIC DNA]</scope>
    <source>
        <strain evidence="5">ATCC BAA-407 / DSM 14655 / LMG 21543 / TTB310</strain>
    </source>
</reference>
<keyword evidence="2" id="KW-0812">Transmembrane</keyword>
<dbReference type="RefSeq" id="WP_013900405.1">
    <property type="nucleotide sequence ID" value="NC_015677.1"/>
</dbReference>
<sequence>MNQSSMTSSSCLVSVVIKTLNEEANICGCIESALQAVEPYGGEVVLADSCSTDRTVELASRYPIRIVQLADAQERCCGIGPQLGFQHSLGEYVYILDGDMKLVPSFLEHGLTFLAQHPEVAGVGGHIRELNLENLEFRERALRQVQEPHHMPGQVDRLDSGGLYRRRAILEAGYFSDRNLHSYEEFELGIRLRSRGWKLWRLPVDSATHYGHETPPYQLLKRRWNSGYICGLGELVRSAIGKPQMRLVLRDQRELRLYTAVWVWWALLLTAGLWPIPESVGAALFAALLLLPLLAMALRKRSMERGLYSVVSWCFNAVGLLRGLFRPRRDARAPIASRVLQEPGQVAARNASIGAAGSSLSAS</sequence>
<comment type="similarity">
    <text evidence="1">Belongs to the glycosyltransferase 2 family. WaaE/KdtX subfamily.</text>
</comment>
<dbReference type="InterPro" id="IPR001173">
    <property type="entry name" value="Glyco_trans_2-like"/>
</dbReference>
<dbReference type="KEGG" id="rta:Rta_10870"/>
<dbReference type="Gene3D" id="3.90.550.10">
    <property type="entry name" value="Spore Coat Polysaccharide Biosynthesis Protein SpsA, Chain A"/>
    <property type="match status" value="1"/>
</dbReference>
<evidence type="ECO:0000259" key="3">
    <source>
        <dbReference type="Pfam" id="PF00535"/>
    </source>
</evidence>
<dbReference type="OrthoDB" id="9811884at2"/>
<dbReference type="PANTHER" id="PTHR43630:SF2">
    <property type="entry name" value="GLYCOSYLTRANSFERASE"/>
    <property type="match status" value="1"/>
</dbReference>
<feature type="transmembrane region" description="Helical" evidence="2">
    <location>
        <begin position="255"/>
        <end position="274"/>
    </location>
</feature>
<dbReference type="EMBL" id="CP000245">
    <property type="protein sequence ID" value="AEG92172.1"/>
    <property type="molecule type" value="Genomic_DNA"/>
</dbReference>
<evidence type="ECO:0000313" key="4">
    <source>
        <dbReference type="EMBL" id="AEG92172.1"/>
    </source>
</evidence>
<keyword evidence="5" id="KW-1185">Reference proteome</keyword>